<sequence length="136" mass="15052">MRTKATLFSLLLLMVFATSSFALEGQQPEAIAEKMAFKLVRGVTNTATSIVEIPKQSYLTVRDRGAIGYAVGPLKGVGMAFYRLLTGLTETVFFAVPQPGYYDPMITPEFVWEGWEEKRVEPRGQSEAQPVEAKGE</sequence>
<gene>
    <name evidence="2" type="ORF">E4633_04745</name>
</gene>
<dbReference type="NCBIfam" id="TIGR04073">
    <property type="entry name" value="exo_TIGR04073"/>
    <property type="match status" value="1"/>
</dbReference>
<keyword evidence="3" id="KW-1185">Reference proteome</keyword>
<accession>A0A4V3P0A2</accession>
<dbReference type="InterPro" id="IPR023824">
    <property type="entry name" value="CHP04073_exosortase-affil"/>
</dbReference>
<dbReference type="AlphaFoldDB" id="A0A4V3P0A2"/>
<keyword evidence="1" id="KW-0732">Signal</keyword>
<dbReference type="Proteomes" id="UP000306416">
    <property type="component" value="Unassembled WGS sequence"/>
</dbReference>
<name>A0A4V3P0A2_9BACT</name>
<evidence type="ECO:0000313" key="3">
    <source>
        <dbReference type="Proteomes" id="UP000306416"/>
    </source>
</evidence>
<dbReference type="EMBL" id="SRSC01000001">
    <property type="protein sequence ID" value="TGU74772.1"/>
    <property type="molecule type" value="Genomic_DNA"/>
</dbReference>
<comment type="caution">
    <text evidence="2">The sequence shown here is derived from an EMBL/GenBank/DDBJ whole genome shotgun (WGS) entry which is preliminary data.</text>
</comment>
<reference evidence="2 3" key="1">
    <citation type="submission" date="2019-04" db="EMBL/GenBank/DDBJ databases">
        <title>Geobacter oryzae sp. nov., ferric-reducing bacteria isolated from paddy soil.</title>
        <authorList>
            <person name="Xu Z."/>
            <person name="Masuda Y."/>
            <person name="Itoh H."/>
            <person name="Senoo K."/>
        </authorList>
    </citation>
    <scope>NUCLEOTIDE SEQUENCE [LARGE SCALE GENOMIC DNA]</scope>
    <source>
        <strain evidence="2 3">Red111</strain>
    </source>
</reference>
<evidence type="ECO:0000313" key="2">
    <source>
        <dbReference type="EMBL" id="TGU74772.1"/>
    </source>
</evidence>
<feature type="chain" id="PRO_5020781061" evidence="1">
    <location>
        <begin position="23"/>
        <end position="136"/>
    </location>
</feature>
<protein>
    <submittedName>
        <fullName evidence="2">Exosortase system-associated protein, TIGR04073 family</fullName>
    </submittedName>
</protein>
<proteinExistence type="predicted"/>
<organism evidence="2 3">
    <name type="scientific">Geomonas terrae</name>
    <dbReference type="NCBI Taxonomy" id="2562681"/>
    <lineage>
        <taxon>Bacteria</taxon>
        <taxon>Pseudomonadati</taxon>
        <taxon>Thermodesulfobacteriota</taxon>
        <taxon>Desulfuromonadia</taxon>
        <taxon>Geobacterales</taxon>
        <taxon>Geobacteraceae</taxon>
        <taxon>Geomonas</taxon>
    </lineage>
</organism>
<evidence type="ECO:0000256" key="1">
    <source>
        <dbReference type="SAM" id="SignalP"/>
    </source>
</evidence>
<feature type="signal peptide" evidence="1">
    <location>
        <begin position="1"/>
        <end position="22"/>
    </location>
</feature>
<dbReference type="RefSeq" id="WP_135869095.1">
    <property type="nucleotide sequence ID" value="NZ_SRSC01000001.1"/>
</dbReference>